<dbReference type="GO" id="GO:0016020">
    <property type="term" value="C:membrane"/>
    <property type="evidence" value="ECO:0007669"/>
    <property type="project" value="UniProtKB-SubCell"/>
</dbReference>
<comment type="caution">
    <text evidence="7">The sequence shown here is derived from an EMBL/GenBank/DDBJ whole genome shotgun (WGS) entry which is preliminary data.</text>
</comment>
<dbReference type="Pfam" id="PF07298">
    <property type="entry name" value="NnrU"/>
    <property type="match status" value="1"/>
</dbReference>
<comment type="subcellular location">
    <subcellularLocation>
        <location evidence="1">Membrane</location>
        <topology evidence="1">Multi-pass membrane protein</topology>
    </subcellularLocation>
</comment>
<evidence type="ECO:0000256" key="4">
    <source>
        <dbReference type="ARBA" id="ARBA00023136"/>
    </source>
</evidence>
<reference evidence="7 8" key="1">
    <citation type="submission" date="2018-10" db="EMBL/GenBank/DDBJ databases">
        <title>Rhodobacter sp . BO-81.</title>
        <authorList>
            <person name="Im W.T."/>
        </authorList>
    </citation>
    <scope>NUCLEOTIDE SEQUENCE [LARGE SCALE GENOMIC DNA]</scope>
    <source>
        <strain evidence="7 8">BO-81</strain>
    </source>
</reference>
<dbReference type="EMBL" id="RCHI01000002">
    <property type="protein sequence ID" value="RLL72296.1"/>
    <property type="molecule type" value="Genomic_DNA"/>
</dbReference>
<dbReference type="InterPro" id="IPR009915">
    <property type="entry name" value="NnrU_dom"/>
</dbReference>
<evidence type="ECO:0000256" key="1">
    <source>
        <dbReference type="ARBA" id="ARBA00004141"/>
    </source>
</evidence>
<evidence type="ECO:0000256" key="3">
    <source>
        <dbReference type="ARBA" id="ARBA00022989"/>
    </source>
</evidence>
<feature type="transmembrane region" description="Helical" evidence="5">
    <location>
        <begin position="38"/>
        <end position="63"/>
    </location>
</feature>
<name>A0A421BVG6_9RHOB</name>
<organism evidence="7 8">
    <name type="scientific">Paenirhodobacter hankyongi</name>
    <dbReference type="NCBI Taxonomy" id="2294033"/>
    <lineage>
        <taxon>Bacteria</taxon>
        <taxon>Pseudomonadati</taxon>
        <taxon>Pseudomonadota</taxon>
        <taxon>Alphaproteobacteria</taxon>
        <taxon>Rhodobacterales</taxon>
        <taxon>Rhodobacter group</taxon>
        <taxon>Paenirhodobacter</taxon>
    </lineage>
</organism>
<evidence type="ECO:0000313" key="8">
    <source>
        <dbReference type="Proteomes" id="UP000279673"/>
    </source>
</evidence>
<gene>
    <name evidence="7" type="ORF">DYS74_02480</name>
</gene>
<proteinExistence type="predicted"/>
<evidence type="ECO:0000259" key="6">
    <source>
        <dbReference type="Pfam" id="PF07298"/>
    </source>
</evidence>
<evidence type="ECO:0000313" key="7">
    <source>
        <dbReference type="EMBL" id="RLL72296.1"/>
    </source>
</evidence>
<dbReference type="RefSeq" id="WP_121530587.1">
    <property type="nucleotide sequence ID" value="NZ_RCHI01000002.1"/>
</dbReference>
<keyword evidence="4 5" id="KW-0472">Membrane</keyword>
<evidence type="ECO:0000256" key="2">
    <source>
        <dbReference type="ARBA" id="ARBA00022692"/>
    </source>
</evidence>
<keyword evidence="2 5" id="KW-0812">Transmembrane</keyword>
<evidence type="ECO:0000256" key="5">
    <source>
        <dbReference type="SAM" id="Phobius"/>
    </source>
</evidence>
<feature type="domain" description="NnrU" evidence="6">
    <location>
        <begin position="7"/>
        <end position="226"/>
    </location>
</feature>
<protein>
    <submittedName>
        <fullName evidence="7">NnrU family protein</fullName>
    </submittedName>
</protein>
<dbReference type="Proteomes" id="UP000279673">
    <property type="component" value="Unassembled WGS sequence"/>
</dbReference>
<feature type="transmembrane region" description="Helical" evidence="5">
    <location>
        <begin position="201"/>
        <end position="218"/>
    </location>
</feature>
<keyword evidence="8" id="KW-1185">Reference proteome</keyword>
<feature type="transmembrane region" description="Helical" evidence="5">
    <location>
        <begin position="140"/>
        <end position="157"/>
    </location>
</feature>
<feature type="transmembrane region" description="Helical" evidence="5">
    <location>
        <begin position="75"/>
        <end position="94"/>
    </location>
</feature>
<dbReference type="AlphaFoldDB" id="A0A421BVG6"/>
<keyword evidence="3 5" id="KW-1133">Transmembrane helix</keyword>
<sequence length="228" mass="24893">MAGWGEFLLAGGLFIASHLVPANPRLKALLIARLGRRGWVWAFSLISTALLFWLIFAAGRAPAVVLWMQQDWMRWLANLVMPVAIVLAAFGIAAPNPFAFEGRTEGFDPDHPGIAGLVRQPLLWALVLWSGVHLLVNGDLAHVILFGAFLIFSVTGMRAMEGRKRKAWGAAEFARLSARTSAVPFQALLTGRWRPARGPSLARLGLGLFAWVALWHLHAPVIGVTPLP</sequence>
<accession>A0A421BVG6</accession>